<keyword evidence="7 15" id="KW-0812">Transmembrane</keyword>
<evidence type="ECO:0000256" key="3">
    <source>
        <dbReference type="ARBA" id="ARBA00012438"/>
    </source>
</evidence>
<dbReference type="EC" id="2.7.13.3" evidence="3"/>
<evidence type="ECO:0000256" key="15">
    <source>
        <dbReference type="SAM" id="Phobius"/>
    </source>
</evidence>
<evidence type="ECO:0000256" key="4">
    <source>
        <dbReference type="ARBA" id="ARBA00022475"/>
    </source>
</evidence>
<dbReference type="PANTHER" id="PTHR45528:SF1">
    <property type="entry name" value="SENSOR HISTIDINE KINASE CPXA"/>
    <property type="match status" value="1"/>
</dbReference>
<evidence type="ECO:0000256" key="10">
    <source>
        <dbReference type="ARBA" id="ARBA00022840"/>
    </source>
</evidence>
<comment type="caution">
    <text evidence="18">The sequence shown here is derived from an EMBL/GenBank/DDBJ whole genome shotgun (WGS) entry which is preliminary data.</text>
</comment>
<evidence type="ECO:0000256" key="6">
    <source>
        <dbReference type="ARBA" id="ARBA00022679"/>
    </source>
</evidence>
<dbReference type="Gene3D" id="1.10.287.130">
    <property type="match status" value="1"/>
</dbReference>
<gene>
    <name evidence="18" type="ORF">S01H4_06815</name>
</gene>
<keyword evidence="6" id="KW-0808">Transferase</keyword>
<evidence type="ECO:0000259" key="17">
    <source>
        <dbReference type="PROSITE" id="PS50885"/>
    </source>
</evidence>
<dbReference type="InterPro" id="IPR029150">
    <property type="entry name" value="dCache_3"/>
</dbReference>
<sequence length="491" mass="54110">VGGLDLEEYGEDKSHDPLIQAALSGEARVTLEAMPTGFFIKAASPIRLGEKVLGTFSTGYFLDESFLNKIKKMTGVELFLFQKEEEKEKIIAATLPINKPRLQRIFNRILKQEYAYINIGNKPYAIGIIAIASRKKLIGAIRGALPSEQLMATVAEMRRFLILIGLIGVILASGIGFIFARRITVPIRLLVGGTEKLSKGDLAYRVEVKAKDEIGDLANSFNKMAGDLSGSIQKEKKLAAAAAAAAVDRKKAAELEKAYKELQEAQHMLVQAEKLTAVGQLASGVAHEVRNPLGIILQGINYLETKISPDKQDETSEILTMVKDSVKRADKIIISLVDFSRASELDLQPQNVNSVLEDCLGLVKTKYKFKNIDVIRETEKDIPKVLIDKNRMEQVFINAFLNAIQAMPKGGKITVRTFDKQLEEIRDGIGGRKEDRFKLGERAVIVEIGDCRLALANIKVFSGGGKKIKSSRKAGLFNNRPDCCKFSFPGT</sequence>
<keyword evidence="11 15" id="KW-1133">Transmembrane helix</keyword>
<dbReference type="Gene3D" id="3.30.565.10">
    <property type="entry name" value="Histidine kinase-like ATPase, C-terminal domain"/>
    <property type="match status" value="1"/>
</dbReference>
<dbReference type="GO" id="GO:0000155">
    <property type="term" value="F:phosphorelay sensor kinase activity"/>
    <property type="evidence" value="ECO:0007669"/>
    <property type="project" value="InterPro"/>
</dbReference>
<protein>
    <recommendedName>
        <fullName evidence="3">histidine kinase</fullName>
        <ecNumber evidence="3">2.7.13.3</ecNumber>
    </recommendedName>
</protein>
<evidence type="ECO:0000313" key="18">
    <source>
        <dbReference type="EMBL" id="GAG57271.1"/>
    </source>
</evidence>
<keyword evidence="10" id="KW-0067">ATP-binding</keyword>
<dbReference type="EMBL" id="BART01002155">
    <property type="protein sequence ID" value="GAG57271.1"/>
    <property type="molecule type" value="Genomic_DNA"/>
</dbReference>
<dbReference type="Gene3D" id="6.10.340.10">
    <property type="match status" value="1"/>
</dbReference>
<evidence type="ECO:0000259" key="16">
    <source>
        <dbReference type="PROSITE" id="PS50109"/>
    </source>
</evidence>
<dbReference type="AlphaFoldDB" id="X1AAV9"/>
<evidence type="ECO:0000256" key="1">
    <source>
        <dbReference type="ARBA" id="ARBA00000085"/>
    </source>
</evidence>
<dbReference type="SMART" id="SM00304">
    <property type="entry name" value="HAMP"/>
    <property type="match status" value="1"/>
</dbReference>
<reference evidence="18" key="1">
    <citation type="journal article" date="2014" name="Front. Microbiol.">
        <title>High frequency of phylogenetically diverse reductive dehalogenase-homologous genes in deep subseafloor sedimentary metagenomes.</title>
        <authorList>
            <person name="Kawai M."/>
            <person name="Futagami T."/>
            <person name="Toyoda A."/>
            <person name="Takaki Y."/>
            <person name="Nishi S."/>
            <person name="Hori S."/>
            <person name="Arai W."/>
            <person name="Tsubouchi T."/>
            <person name="Morono Y."/>
            <person name="Uchiyama I."/>
            <person name="Ito T."/>
            <person name="Fujiyama A."/>
            <person name="Inagaki F."/>
            <person name="Takami H."/>
        </authorList>
    </citation>
    <scope>NUCLEOTIDE SEQUENCE</scope>
    <source>
        <strain evidence="18">Expedition CK06-06</strain>
    </source>
</reference>
<evidence type="ECO:0000256" key="9">
    <source>
        <dbReference type="ARBA" id="ARBA00022777"/>
    </source>
</evidence>
<name>X1AAV9_9ZZZZ</name>
<dbReference type="InterPro" id="IPR005467">
    <property type="entry name" value="His_kinase_dom"/>
</dbReference>
<feature type="transmembrane region" description="Helical" evidence="15">
    <location>
        <begin position="160"/>
        <end position="180"/>
    </location>
</feature>
<dbReference type="PROSITE" id="PS50885">
    <property type="entry name" value="HAMP"/>
    <property type="match status" value="1"/>
</dbReference>
<dbReference type="PANTHER" id="PTHR45528">
    <property type="entry name" value="SENSOR HISTIDINE KINASE CPXA"/>
    <property type="match status" value="1"/>
</dbReference>
<feature type="domain" description="Histidine kinase" evidence="16">
    <location>
        <begin position="284"/>
        <end position="430"/>
    </location>
</feature>
<keyword evidence="14" id="KW-0175">Coiled coil</keyword>
<comment type="catalytic activity">
    <reaction evidence="1">
        <text>ATP + protein L-histidine = ADP + protein N-phospho-L-histidine.</text>
        <dbReference type="EC" id="2.7.13.3"/>
    </reaction>
</comment>
<feature type="non-terminal residue" evidence="18">
    <location>
        <position position="1"/>
    </location>
</feature>
<keyword evidence="5" id="KW-0597">Phosphoprotein</keyword>
<dbReference type="InterPro" id="IPR050398">
    <property type="entry name" value="HssS/ArlS-like"/>
</dbReference>
<dbReference type="SUPFAM" id="SSF55874">
    <property type="entry name" value="ATPase domain of HSP90 chaperone/DNA topoisomerase II/histidine kinase"/>
    <property type="match status" value="1"/>
</dbReference>
<dbReference type="SUPFAM" id="SSF158472">
    <property type="entry name" value="HAMP domain-like"/>
    <property type="match status" value="1"/>
</dbReference>
<dbReference type="Pfam" id="PF00512">
    <property type="entry name" value="HisKA"/>
    <property type="match status" value="1"/>
</dbReference>
<dbReference type="InterPro" id="IPR003661">
    <property type="entry name" value="HisK_dim/P_dom"/>
</dbReference>
<evidence type="ECO:0000256" key="8">
    <source>
        <dbReference type="ARBA" id="ARBA00022741"/>
    </source>
</evidence>
<dbReference type="SUPFAM" id="SSF47384">
    <property type="entry name" value="Homodimeric domain of signal transducing histidine kinase"/>
    <property type="match status" value="1"/>
</dbReference>
<evidence type="ECO:0000256" key="12">
    <source>
        <dbReference type="ARBA" id="ARBA00023012"/>
    </source>
</evidence>
<comment type="subcellular location">
    <subcellularLocation>
        <location evidence="2">Cell membrane</location>
        <topology evidence="2">Multi-pass membrane protein</topology>
    </subcellularLocation>
</comment>
<evidence type="ECO:0000256" key="11">
    <source>
        <dbReference type="ARBA" id="ARBA00022989"/>
    </source>
</evidence>
<dbReference type="GO" id="GO:0005524">
    <property type="term" value="F:ATP binding"/>
    <property type="evidence" value="ECO:0007669"/>
    <property type="project" value="UniProtKB-KW"/>
</dbReference>
<dbReference type="InterPro" id="IPR036097">
    <property type="entry name" value="HisK_dim/P_sf"/>
</dbReference>
<evidence type="ECO:0000256" key="5">
    <source>
        <dbReference type="ARBA" id="ARBA00022553"/>
    </source>
</evidence>
<evidence type="ECO:0000256" key="2">
    <source>
        <dbReference type="ARBA" id="ARBA00004651"/>
    </source>
</evidence>
<feature type="domain" description="HAMP" evidence="17">
    <location>
        <begin position="181"/>
        <end position="233"/>
    </location>
</feature>
<organism evidence="18">
    <name type="scientific">marine sediment metagenome</name>
    <dbReference type="NCBI Taxonomy" id="412755"/>
    <lineage>
        <taxon>unclassified sequences</taxon>
        <taxon>metagenomes</taxon>
        <taxon>ecological metagenomes</taxon>
    </lineage>
</organism>
<dbReference type="InterPro" id="IPR036890">
    <property type="entry name" value="HATPase_C_sf"/>
</dbReference>
<keyword evidence="4" id="KW-1003">Cell membrane</keyword>
<dbReference type="CDD" id="cd00082">
    <property type="entry name" value="HisKA"/>
    <property type="match status" value="1"/>
</dbReference>
<accession>X1AAV9</accession>
<dbReference type="PROSITE" id="PS50109">
    <property type="entry name" value="HIS_KIN"/>
    <property type="match status" value="1"/>
</dbReference>
<dbReference type="CDD" id="cd06225">
    <property type="entry name" value="HAMP"/>
    <property type="match status" value="1"/>
</dbReference>
<keyword evidence="9" id="KW-0418">Kinase</keyword>
<feature type="coiled-coil region" evidence="14">
    <location>
        <begin position="245"/>
        <end position="275"/>
    </location>
</feature>
<evidence type="ECO:0000256" key="7">
    <source>
        <dbReference type="ARBA" id="ARBA00022692"/>
    </source>
</evidence>
<keyword evidence="8" id="KW-0547">Nucleotide-binding</keyword>
<evidence type="ECO:0000256" key="13">
    <source>
        <dbReference type="ARBA" id="ARBA00023136"/>
    </source>
</evidence>
<dbReference type="SMART" id="SM00388">
    <property type="entry name" value="HisKA"/>
    <property type="match status" value="1"/>
</dbReference>
<dbReference type="InterPro" id="IPR003660">
    <property type="entry name" value="HAMP_dom"/>
</dbReference>
<dbReference type="Pfam" id="PF14827">
    <property type="entry name" value="dCache_3"/>
    <property type="match status" value="1"/>
</dbReference>
<dbReference type="GO" id="GO:0005886">
    <property type="term" value="C:plasma membrane"/>
    <property type="evidence" value="ECO:0007669"/>
    <property type="project" value="UniProtKB-SubCell"/>
</dbReference>
<dbReference type="Pfam" id="PF00672">
    <property type="entry name" value="HAMP"/>
    <property type="match status" value="1"/>
</dbReference>
<keyword evidence="13 15" id="KW-0472">Membrane</keyword>
<keyword evidence="12" id="KW-0902">Two-component regulatory system</keyword>
<evidence type="ECO:0000256" key="14">
    <source>
        <dbReference type="SAM" id="Coils"/>
    </source>
</evidence>
<proteinExistence type="predicted"/>